<reference evidence="1 2" key="1">
    <citation type="journal article" date="2016" name="Nat. Commun.">
        <title>Extremotolerant tardigrade genome and improved radiotolerance of human cultured cells by tardigrade-unique protein.</title>
        <authorList>
            <person name="Hashimoto T."/>
            <person name="Horikawa D.D."/>
            <person name="Saito Y."/>
            <person name="Kuwahara H."/>
            <person name="Kozuka-Hata H."/>
            <person name="Shin-I T."/>
            <person name="Minakuchi Y."/>
            <person name="Ohishi K."/>
            <person name="Motoyama A."/>
            <person name="Aizu T."/>
            <person name="Enomoto A."/>
            <person name="Kondo K."/>
            <person name="Tanaka S."/>
            <person name="Hara Y."/>
            <person name="Koshikawa S."/>
            <person name="Sagara H."/>
            <person name="Miura T."/>
            <person name="Yokobori S."/>
            <person name="Miyagawa K."/>
            <person name="Suzuki Y."/>
            <person name="Kubo T."/>
            <person name="Oyama M."/>
            <person name="Kohara Y."/>
            <person name="Fujiyama A."/>
            <person name="Arakawa K."/>
            <person name="Katayama T."/>
            <person name="Toyoda A."/>
            <person name="Kunieda T."/>
        </authorList>
    </citation>
    <scope>NUCLEOTIDE SEQUENCE [LARGE SCALE GENOMIC DNA]</scope>
    <source>
        <strain evidence="1 2">YOKOZUNA-1</strain>
    </source>
</reference>
<protein>
    <submittedName>
        <fullName evidence="1">Uncharacterized protein</fullName>
    </submittedName>
</protein>
<dbReference type="AlphaFoldDB" id="A0A1D1VJQ3"/>
<dbReference type="Proteomes" id="UP000186922">
    <property type="component" value="Unassembled WGS sequence"/>
</dbReference>
<proteinExistence type="predicted"/>
<organism evidence="1 2">
    <name type="scientific">Ramazzottius varieornatus</name>
    <name type="common">Water bear</name>
    <name type="synonym">Tardigrade</name>
    <dbReference type="NCBI Taxonomy" id="947166"/>
    <lineage>
        <taxon>Eukaryota</taxon>
        <taxon>Metazoa</taxon>
        <taxon>Ecdysozoa</taxon>
        <taxon>Tardigrada</taxon>
        <taxon>Eutardigrada</taxon>
        <taxon>Parachela</taxon>
        <taxon>Hypsibioidea</taxon>
        <taxon>Ramazzottiidae</taxon>
        <taxon>Ramazzottius</taxon>
    </lineage>
</organism>
<keyword evidence="2" id="KW-1185">Reference proteome</keyword>
<gene>
    <name evidence="1" type="primary">RvY_11200-1</name>
    <name evidence="1" type="synonym">RvY_11200.1</name>
    <name evidence="1" type="ORF">RvY_11200</name>
</gene>
<sequence>MDDDFPLLDGRTKALLFLHAVIRSDTKKSCEKGQID</sequence>
<comment type="caution">
    <text evidence="1">The sequence shown here is derived from an EMBL/GenBank/DDBJ whole genome shotgun (WGS) entry which is preliminary data.</text>
</comment>
<accession>A0A1D1VJQ3</accession>
<evidence type="ECO:0000313" key="1">
    <source>
        <dbReference type="EMBL" id="GAV00333.1"/>
    </source>
</evidence>
<dbReference type="EMBL" id="BDGG01000006">
    <property type="protein sequence ID" value="GAV00333.1"/>
    <property type="molecule type" value="Genomic_DNA"/>
</dbReference>
<name>A0A1D1VJQ3_RAMVA</name>
<evidence type="ECO:0000313" key="2">
    <source>
        <dbReference type="Proteomes" id="UP000186922"/>
    </source>
</evidence>